<dbReference type="GO" id="GO:0005886">
    <property type="term" value="C:plasma membrane"/>
    <property type="evidence" value="ECO:0007669"/>
    <property type="project" value="TreeGrafter"/>
</dbReference>
<dbReference type="Pfam" id="PF13855">
    <property type="entry name" value="LRR_8"/>
    <property type="match status" value="1"/>
</dbReference>
<dbReference type="GO" id="GO:0038023">
    <property type="term" value="F:signaling receptor activity"/>
    <property type="evidence" value="ECO:0007669"/>
    <property type="project" value="TreeGrafter"/>
</dbReference>
<evidence type="ECO:0000256" key="8">
    <source>
        <dbReference type="ARBA" id="ARBA00023136"/>
    </source>
</evidence>
<evidence type="ECO:0000256" key="7">
    <source>
        <dbReference type="ARBA" id="ARBA00022989"/>
    </source>
</evidence>
<dbReference type="SUPFAM" id="SSF52058">
    <property type="entry name" value="L domain-like"/>
    <property type="match status" value="1"/>
</dbReference>
<keyword evidence="3" id="KW-0433">Leucine-rich repeat</keyword>
<dbReference type="EMBL" id="CP045907">
    <property type="protein sequence ID" value="QQP35072.1"/>
    <property type="molecule type" value="Genomic_DNA"/>
</dbReference>
<evidence type="ECO:0000256" key="5">
    <source>
        <dbReference type="ARBA" id="ARBA00022729"/>
    </source>
</evidence>
<keyword evidence="8" id="KW-0472">Membrane</keyword>
<keyword evidence="9 12" id="KW-0675">Receptor</keyword>
<evidence type="ECO:0000256" key="10">
    <source>
        <dbReference type="ARBA" id="ARBA00023180"/>
    </source>
</evidence>
<dbReference type="GO" id="GO:0007165">
    <property type="term" value="P:signal transduction"/>
    <property type="evidence" value="ECO:0007669"/>
    <property type="project" value="InterPro"/>
</dbReference>
<keyword evidence="6" id="KW-0677">Repeat</keyword>
<feature type="domain" description="TIR" evidence="11">
    <location>
        <begin position="352"/>
        <end position="470"/>
    </location>
</feature>
<reference evidence="13" key="1">
    <citation type="submission" date="2021-01" db="EMBL/GenBank/DDBJ databases">
        <title>Caligus Genome Assembly.</title>
        <authorList>
            <person name="Gallardo-Escarate C."/>
        </authorList>
    </citation>
    <scope>NUCLEOTIDE SEQUENCE [LARGE SCALE GENOMIC DNA]</scope>
</reference>
<feature type="non-terminal residue" evidence="12">
    <location>
        <position position="1"/>
    </location>
</feature>
<evidence type="ECO:0000256" key="4">
    <source>
        <dbReference type="ARBA" id="ARBA00022692"/>
    </source>
</evidence>
<dbReference type="Gene3D" id="3.40.50.10140">
    <property type="entry name" value="Toll/interleukin-1 receptor homology (TIR) domain"/>
    <property type="match status" value="1"/>
</dbReference>
<name>A0A7T8GP72_CALRO</name>
<evidence type="ECO:0000256" key="9">
    <source>
        <dbReference type="ARBA" id="ARBA00023170"/>
    </source>
</evidence>
<dbReference type="InterPro" id="IPR032675">
    <property type="entry name" value="LRR_dom_sf"/>
</dbReference>
<dbReference type="OrthoDB" id="2015831at2759"/>
<dbReference type="Pfam" id="PF13676">
    <property type="entry name" value="TIR_2"/>
    <property type="match status" value="1"/>
</dbReference>
<dbReference type="PANTHER" id="PTHR24365">
    <property type="entry name" value="TOLL-LIKE RECEPTOR"/>
    <property type="match status" value="1"/>
</dbReference>
<dbReference type="PROSITE" id="PS50104">
    <property type="entry name" value="TIR"/>
    <property type="match status" value="1"/>
</dbReference>
<comment type="subcellular location">
    <subcellularLocation>
        <location evidence="1">Membrane</location>
        <topology evidence="1">Single-pass membrane protein</topology>
    </subcellularLocation>
</comment>
<keyword evidence="5" id="KW-0732">Signal</keyword>
<dbReference type="InterPro" id="IPR001611">
    <property type="entry name" value="Leu-rich_rpt"/>
</dbReference>
<evidence type="ECO:0000256" key="1">
    <source>
        <dbReference type="ARBA" id="ARBA00004167"/>
    </source>
</evidence>
<evidence type="ECO:0000256" key="2">
    <source>
        <dbReference type="ARBA" id="ARBA00009634"/>
    </source>
</evidence>
<dbReference type="AlphaFoldDB" id="A0A7T8GP72"/>
<dbReference type="InterPro" id="IPR003591">
    <property type="entry name" value="Leu-rich_rpt_typical-subtyp"/>
</dbReference>
<evidence type="ECO:0000256" key="3">
    <source>
        <dbReference type="ARBA" id="ARBA00022614"/>
    </source>
</evidence>
<feature type="non-terminal residue" evidence="12">
    <location>
        <position position="470"/>
    </location>
</feature>
<organism evidence="12 13">
    <name type="scientific">Caligus rogercresseyi</name>
    <name type="common">Sea louse</name>
    <dbReference type="NCBI Taxonomy" id="217165"/>
    <lineage>
        <taxon>Eukaryota</taxon>
        <taxon>Metazoa</taxon>
        <taxon>Ecdysozoa</taxon>
        <taxon>Arthropoda</taxon>
        <taxon>Crustacea</taxon>
        <taxon>Multicrustacea</taxon>
        <taxon>Hexanauplia</taxon>
        <taxon>Copepoda</taxon>
        <taxon>Siphonostomatoida</taxon>
        <taxon>Caligidae</taxon>
        <taxon>Caligus</taxon>
    </lineage>
</organism>
<proteinExistence type="inferred from homology"/>
<dbReference type="PROSITE" id="PS51450">
    <property type="entry name" value="LRR"/>
    <property type="match status" value="1"/>
</dbReference>
<accession>A0A7T8GP72</accession>
<evidence type="ECO:0000256" key="6">
    <source>
        <dbReference type="ARBA" id="ARBA00022737"/>
    </source>
</evidence>
<dbReference type="Gene3D" id="3.80.10.10">
    <property type="entry name" value="Ribonuclease Inhibitor"/>
    <property type="match status" value="2"/>
</dbReference>
<dbReference type="Proteomes" id="UP000595437">
    <property type="component" value="Chromosome 18"/>
</dbReference>
<dbReference type="SMART" id="SM00369">
    <property type="entry name" value="LRR_TYP"/>
    <property type="match status" value="3"/>
</dbReference>
<dbReference type="InterPro" id="IPR035897">
    <property type="entry name" value="Toll_tir_struct_dom_sf"/>
</dbReference>
<evidence type="ECO:0000259" key="11">
    <source>
        <dbReference type="PROSITE" id="PS50104"/>
    </source>
</evidence>
<keyword evidence="7" id="KW-1133">Transmembrane helix</keyword>
<keyword evidence="13" id="KW-1185">Reference proteome</keyword>
<comment type="similarity">
    <text evidence="2">Belongs to the Toll-like receptor family.</text>
</comment>
<keyword evidence="4" id="KW-0812">Transmembrane</keyword>
<dbReference type="InterPro" id="IPR000157">
    <property type="entry name" value="TIR_dom"/>
</dbReference>
<protein>
    <submittedName>
        <fullName evidence="12">Tolllike receptor 7</fullName>
    </submittedName>
</protein>
<dbReference type="PANTHER" id="PTHR24365:SF541">
    <property type="entry name" value="PROTEIN TOLL-RELATED"/>
    <property type="match status" value="1"/>
</dbReference>
<evidence type="ECO:0000313" key="12">
    <source>
        <dbReference type="EMBL" id="QQP35072.1"/>
    </source>
</evidence>
<gene>
    <name evidence="12" type="ORF">FKW44_023191</name>
</gene>
<keyword evidence="10" id="KW-0325">Glycoprotein</keyword>
<dbReference type="SUPFAM" id="SSF52200">
    <property type="entry name" value="Toll/Interleukin receptor TIR domain"/>
    <property type="match status" value="1"/>
</dbReference>
<evidence type="ECO:0000313" key="13">
    <source>
        <dbReference type="Proteomes" id="UP000595437"/>
    </source>
</evidence>
<sequence length="470" mass="52630">GLDAGHHEIALLGQQHFQVRDLNDLTCELTLSGQVERLKKITSVPREDFLCPYKTHCFALCMCCDFFACDCRMQCPEGCDCYHDQTWNRNVISCSNSNHSEVPLLIPMDSTEVRLDGNIISNVSSQSFHGRHRVKALYLNNSQVALVGNQTLTGLSNLHALHLENNAISHLYGNEFLNLKNLRELYLHNTVLEYINDLTFAPLEALSMLTLGGNLLTTFPVWRLLEFNPSMSVLDLGDNAWSCECHFLVPFHRYVSALNSGRRRVGYEESMKCGPQNKEVSLRLQECSSSSAMSPRFQNSASTDWTPILIPVLLAAAVSIIGSSHWLYDKSNEIYESSRSSSTTSSSSSTSNLFDVYISHSHQNREFVLQTLAPTLEHGGNNYRLCIQSRDLPCNSSLSESMAVAAESSTKILIVLTASYLRTDWELIKAPLKAALKTSPSNRLLFLLLEDLPEGERTCPELLHYLKVCP</sequence>